<organism evidence="1 2">
    <name type="scientific">Aeromonas phage LAh10</name>
    <dbReference type="NCBI Taxonomy" id="2591025"/>
    <lineage>
        <taxon>Viruses</taxon>
        <taxon>Duplodnaviria</taxon>
        <taxon>Heunggongvirae</taxon>
        <taxon>Uroviricota</taxon>
        <taxon>Caudoviricetes</taxon>
        <taxon>Chimalliviridae</taxon>
        <taxon>Ludhianavirus</taxon>
        <taxon>Ludhianavirus LAh10</taxon>
    </lineage>
</organism>
<keyword evidence="2" id="KW-1185">Reference proteome</keyword>
<dbReference type="Proteomes" id="UP000318420">
    <property type="component" value="Segment"/>
</dbReference>
<evidence type="ECO:0000313" key="1">
    <source>
        <dbReference type="EMBL" id="QDH47044.1"/>
    </source>
</evidence>
<dbReference type="EMBL" id="MK838116">
    <property type="protein sequence ID" value="QDH47044.1"/>
    <property type="molecule type" value="Genomic_DNA"/>
</dbReference>
<protein>
    <submittedName>
        <fullName evidence="1">Uncharacterized protein</fullName>
    </submittedName>
</protein>
<gene>
    <name evidence="1" type="ORF">LAh10_27</name>
</gene>
<accession>A0A514A194</accession>
<name>A0A514A194_9CAUD</name>
<proteinExistence type="predicted"/>
<sequence>MIKVRIPSAESYKISTRPAAFASLKQALDYFHLLKQGQKIYFNGEAEVSKLIGGEFDNNRGSDIQTDIGYDDKIFIEFEVGESEYNDGLDSADFDAQTVPTMWTDPQTGSWIRPVFSGRKCEVTVNKFFKDRVQAQRYQHEIRDKLNQKVFNTLFDVQTHYPLTVDVLECFQEIYNRLNNAGQVQPEHSNFIKWFCAKSEVPYDFISNIIGNNTVFAFKQESSENGLNYGVVNIAAVNKGAYIGKYEVSWSYSFYWNIHTHWDLCFPIQVWQQPMPHEYLPDLFVNTKYEYASRMFMESKLASQIFDYRKSSPIQYHALPSQDNWRPPVTSWVSPQLQVLVCMEDVPGEQVILNIKEIHGFTWNQEILDWIMKFRTKVTRRHANPLQFKLYSNEVEVKNDQLELRENGDLVLLRPATLGNIYRLTFNLDYALRLYDDECRDDLVNNPDWCEWIIGILFPNYKPQPGFGDDGVWDWWEIHNDIDVGDGEEVDFFERGTIGALIIAHNRDETDTRIWY</sequence>
<reference evidence="1 2" key="1">
    <citation type="submission" date="2019-04" db="EMBL/GenBank/DDBJ databases">
        <title>Novel bacteriophages capable of disrupting biofilms from clinical strains of Aeromonas hydrophila with intrinsic antibiotic resistance.</title>
        <authorList>
            <person name="Kabwe M."/>
            <person name="Brown T.L."/>
            <person name="Speirs L."/>
            <person name="Ku H."/>
            <person name="Leach M."/>
            <person name="Chan H.T."/>
            <person name="Petrovski S."/>
            <person name="Lock P."/>
            <person name="Tucci J."/>
        </authorList>
    </citation>
    <scope>NUCLEOTIDE SEQUENCE [LARGE SCALE GENOMIC DNA]</scope>
</reference>
<evidence type="ECO:0000313" key="2">
    <source>
        <dbReference type="Proteomes" id="UP000318420"/>
    </source>
</evidence>